<dbReference type="Proteomes" id="UP000564704">
    <property type="component" value="Unassembled WGS sequence"/>
</dbReference>
<evidence type="ECO:0000313" key="2">
    <source>
        <dbReference type="Proteomes" id="UP000564704"/>
    </source>
</evidence>
<name>A0A844CZX9_9RHOB</name>
<dbReference type="EMBL" id="SZWE01000001">
    <property type="protein sequence ID" value="MRU14438.1"/>
    <property type="molecule type" value="Genomic_DNA"/>
</dbReference>
<keyword evidence="2" id="KW-1185">Reference proteome</keyword>
<dbReference type="Gene3D" id="1.10.600.10">
    <property type="entry name" value="Farnesyl Diphosphate Synthase"/>
    <property type="match status" value="1"/>
</dbReference>
<dbReference type="Pfam" id="PF00494">
    <property type="entry name" value="SQS_PSY"/>
    <property type="match status" value="1"/>
</dbReference>
<evidence type="ECO:0000313" key="1">
    <source>
        <dbReference type="EMBL" id="MRU14438.1"/>
    </source>
</evidence>
<dbReference type="InterPro" id="IPR002060">
    <property type="entry name" value="Squ/phyt_synthse"/>
</dbReference>
<organism evidence="1 2">
    <name type="scientific">Roseovarius bejariae</name>
    <dbReference type="NCBI Taxonomy" id="2576383"/>
    <lineage>
        <taxon>Bacteria</taxon>
        <taxon>Pseudomonadati</taxon>
        <taxon>Pseudomonadota</taxon>
        <taxon>Alphaproteobacteria</taxon>
        <taxon>Rhodobacterales</taxon>
        <taxon>Roseobacteraceae</taxon>
        <taxon>Roseovarius</taxon>
    </lineage>
</organism>
<dbReference type="OrthoDB" id="9814909at2"/>
<accession>A0A844CZX9</accession>
<dbReference type="AlphaFoldDB" id="A0A844CZX9"/>
<dbReference type="RefSeq" id="WP_154148880.1">
    <property type="nucleotide sequence ID" value="NZ_SZWE01000001.1"/>
</dbReference>
<gene>
    <name evidence="1" type="ORF">FDP25_03230</name>
</gene>
<protein>
    <submittedName>
        <fullName evidence="1">Phytoene synthase</fullName>
    </submittedName>
</protein>
<proteinExistence type="predicted"/>
<dbReference type="SUPFAM" id="SSF48576">
    <property type="entry name" value="Terpenoid synthases"/>
    <property type="match status" value="1"/>
</dbReference>
<reference evidence="1 2" key="1">
    <citation type="submission" date="2019-05" db="EMBL/GenBank/DDBJ databases">
        <title>Roseovarius bejariae sp. nov., a moderately halophylic bacterium isolated from a saline soil in Rambla Salada (Murcia).</title>
        <authorList>
            <person name="Castro D.J."/>
            <person name="Gomez-Altuve A."/>
            <person name="Reina J.C."/>
            <person name="Rodriguez M."/>
            <person name="Sampedro I."/>
            <person name="Llamas I."/>
            <person name="Martinez-Checa F."/>
        </authorList>
    </citation>
    <scope>NUCLEOTIDE SEQUENCE [LARGE SCALE GENOMIC DNA]</scope>
    <source>
        <strain evidence="1 2">A21</strain>
    </source>
</reference>
<sequence>MEFDADLTACAALVEAGDAERFAAVMAAPVAARAKLFPLYAFNIEVSRAPWVTQEPMIAEMRLQWWRDALEEIRERGVVRRHEVVTPLAHLLSPEDTEWLDDLILARRWDIGREPFEDMAAFRRHIRDTSGGLLVVAGQALDRSAPAEVLEQAGFALGLANWLRAVPALEAAGRIPLVEGTAQAVRALAQEGVDSLQAARRGRGDIPPAARPALLPVAQAEAVLHRAASRPARVGEGTLDPAPIRRRLALMRAALTGRW</sequence>
<dbReference type="InterPro" id="IPR008949">
    <property type="entry name" value="Isoprenoid_synthase_dom_sf"/>
</dbReference>
<comment type="caution">
    <text evidence="1">The sequence shown here is derived from an EMBL/GenBank/DDBJ whole genome shotgun (WGS) entry which is preliminary data.</text>
</comment>